<gene>
    <name evidence="2" type="ORF">MBHS_04495</name>
</gene>
<keyword evidence="3" id="KW-1185">Reference proteome</keyword>
<dbReference type="AlphaFoldDB" id="A0A1H6FG27"/>
<organism evidence="2 3">
    <name type="scientific">Candidatus Venteria ishoeyi</name>
    <dbReference type="NCBI Taxonomy" id="1899563"/>
    <lineage>
        <taxon>Bacteria</taxon>
        <taxon>Pseudomonadati</taxon>
        <taxon>Pseudomonadota</taxon>
        <taxon>Gammaproteobacteria</taxon>
        <taxon>Thiotrichales</taxon>
        <taxon>Thiotrichaceae</taxon>
        <taxon>Venteria</taxon>
    </lineage>
</organism>
<evidence type="ECO:0008006" key="4">
    <source>
        <dbReference type="Google" id="ProtNLM"/>
    </source>
</evidence>
<name>A0A1H6FG27_9GAMM</name>
<evidence type="ECO:0000256" key="1">
    <source>
        <dbReference type="SAM" id="Coils"/>
    </source>
</evidence>
<evidence type="ECO:0000313" key="3">
    <source>
        <dbReference type="Proteomes" id="UP000236724"/>
    </source>
</evidence>
<sequence length="107" mass="12070">MDTVLKKLLETEAKAEALLAKSKATREQAIKHAIEQSKKDEAHFMAHVPELEAEFLHKAKTNAKQKIAEMQRRYTERVEQLQAISQAHEQEALDAAIAFMLKGNGES</sequence>
<protein>
    <recommendedName>
        <fullName evidence="4">ATPase</fullName>
    </recommendedName>
</protein>
<accession>A0A1H6FG27</accession>
<keyword evidence="1" id="KW-0175">Coiled coil</keyword>
<proteinExistence type="predicted"/>
<dbReference type="EMBL" id="FMSV02000553">
    <property type="protein sequence ID" value="SEH08603.1"/>
    <property type="molecule type" value="Genomic_DNA"/>
</dbReference>
<dbReference type="RefSeq" id="WP_103922126.1">
    <property type="nucleotide sequence ID" value="NZ_FMSV02000553.1"/>
</dbReference>
<reference evidence="2 3" key="1">
    <citation type="submission" date="2016-10" db="EMBL/GenBank/DDBJ databases">
        <authorList>
            <person name="de Groot N.N."/>
        </authorList>
    </citation>
    <scope>NUCLEOTIDE SEQUENCE [LARGE SCALE GENOMIC DNA]</scope>
    <source>
        <strain evidence="2">MBHS1</strain>
    </source>
</reference>
<feature type="coiled-coil region" evidence="1">
    <location>
        <begin position="53"/>
        <end position="91"/>
    </location>
</feature>
<dbReference type="Proteomes" id="UP000236724">
    <property type="component" value="Unassembled WGS sequence"/>
</dbReference>
<evidence type="ECO:0000313" key="2">
    <source>
        <dbReference type="EMBL" id="SEH08603.1"/>
    </source>
</evidence>